<reference evidence="2 3" key="1">
    <citation type="submission" date="2019-07" db="EMBL/GenBank/DDBJ databases">
        <title>Whole genome shotgun sequence of Cellulomonas composti NBRC 100758.</title>
        <authorList>
            <person name="Hosoyama A."/>
            <person name="Uohara A."/>
            <person name="Ohji S."/>
            <person name="Ichikawa N."/>
        </authorList>
    </citation>
    <scope>NUCLEOTIDE SEQUENCE [LARGE SCALE GENOMIC DNA]</scope>
    <source>
        <strain evidence="2 3">NBRC 100758</strain>
    </source>
</reference>
<dbReference type="EMBL" id="BJWG01000014">
    <property type="protein sequence ID" value="GEL96112.1"/>
    <property type="molecule type" value="Genomic_DNA"/>
</dbReference>
<feature type="region of interest" description="Disordered" evidence="1">
    <location>
        <begin position="1"/>
        <end position="108"/>
    </location>
</feature>
<gene>
    <name evidence="2" type="ORF">CCO02nite_27700</name>
</gene>
<dbReference type="Proteomes" id="UP000321720">
    <property type="component" value="Unassembled WGS sequence"/>
</dbReference>
<keyword evidence="3" id="KW-1185">Reference proteome</keyword>
<name>A0A511JDR3_9CELL</name>
<dbReference type="AlphaFoldDB" id="A0A511JDR3"/>
<accession>A0A511JDR3</accession>
<protein>
    <submittedName>
        <fullName evidence="2">Uncharacterized protein</fullName>
    </submittedName>
</protein>
<proteinExistence type="predicted"/>
<organism evidence="2 3">
    <name type="scientific">Cellulomonas composti</name>
    <dbReference type="NCBI Taxonomy" id="266130"/>
    <lineage>
        <taxon>Bacteria</taxon>
        <taxon>Bacillati</taxon>
        <taxon>Actinomycetota</taxon>
        <taxon>Actinomycetes</taxon>
        <taxon>Micrococcales</taxon>
        <taxon>Cellulomonadaceae</taxon>
        <taxon>Cellulomonas</taxon>
    </lineage>
</organism>
<feature type="compositionally biased region" description="Basic and acidic residues" evidence="1">
    <location>
        <begin position="19"/>
        <end position="28"/>
    </location>
</feature>
<evidence type="ECO:0000313" key="3">
    <source>
        <dbReference type="Proteomes" id="UP000321720"/>
    </source>
</evidence>
<evidence type="ECO:0000256" key="1">
    <source>
        <dbReference type="SAM" id="MobiDB-lite"/>
    </source>
</evidence>
<sequence>MATAKAAAGVSRRRRWRRLGGDPVREGGAEGTWDMAFSVSRGRSLSRSAHPSDGPRAGGGVTYRRRTGAEHDCSSGATGVRAGRPGPAAMLGGTTSSRRSRTRKVPNR</sequence>
<evidence type="ECO:0000313" key="2">
    <source>
        <dbReference type="EMBL" id="GEL96112.1"/>
    </source>
</evidence>
<comment type="caution">
    <text evidence="2">The sequence shown here is derived from an EMBL/GenBank/DDBJ whole genome shotgun (WGS) entry which is preliminary data.</text>
</comment>
<feature type="compositionally biased region" description="Basic residues" evidence="1">
    <location>
        <begin position="98"/>
        <end position="108"/>
    </location>
</feature>